<dbReference type="EMBL" id="JBHUIP010000016">
    <property type="protein sequence ID" value="MFD2265289.1"/>
    <property type="molecule type" value="Genomic_DNA"/>
</dbReference>
<keyword evidence="3" id="KW-1185">Reference proteome</keyword>
<proteinExistence type="predicted"/>
<accession>A0ABW5DZR9</accession>
<dbReference type="Gene3D" id="3.40.50.150">
    <property type="entry name" value="Vaccinia Virus protein VP39"/>
    <property type="match status" value="1"/>
</dbReference>
<name>A0ABW5DZR9_9PROT</name>
<evidence type="ECO:0000313" key="2">
    <source>
        <dbReference type="EMBL" id="MFD2265289.1"/>
    </source>
</evidence>
<keyword evidence="2" id="KW-0808">Transferase</keyword>
<dbReference type="GO" id="GO:0061542">
    <property type="term" value="F:3-demethylubiquinol 3-O-methyltransferase activity"/>
    <property type="evidence" value="ECO:0007669"/>
    <property type="project" value="UniProtKB-EC"/>
</dbReference>
<feature type="domain" description="Methyltransferase" evidence="1">
    <location>
        <begin position="44"/>
        <end position="138"/>
    </location>
</feature>
<dbReference type="Pfam" id="PF13649">
    <property type="entry name" value="Methyltransf_25"/>
    <property type="match status" value="1"/>
</dbReference>
<dbReference type="EC" id="2.1.1.222" evidence="2"/>
<dbReference type="Proteomes" id="UP001597295">
    <property type="component" value="Unassembled WGS sequence"/>
</dbReference>
<comment type="caution">
    <text evidence="2">The sequence shown here is derived from an EMBL/GenBank/DDBJ whole genome shotgun (WGS) entry which is preliminary data.</text>
</comment>
<gene>
    <name evidence="2" type="ORF">ACFSM5_20465</name>
</gene>
<dbReference type="SUPFAM" id="SSF53335">
    <property type="entry name" value="S-adenosyl-L-methionine-dependent methyltransferases"/>
    <property type="match status" value="1"/>
</dbReference>
<dbReference type="EC" id="2.1.1.64" evidence="2"/>
<dbReference type="CDD" id="cd02440">
    <property type="entry name" value="AdoMet_MTases"/>
    <property type="match status" value="1"/>
</dbReference>
<evidence type="ECO:0000259" key="1">
    <source>
        <dbReference type="Pfam" id="PF13649"/>
    </source>
</evidence>
<dbReference type="RefSeq" id="WP_379878474.1">
    <property type="nucleotide sequence ID" value="NZ_JBHUIP010000016.1"/>
</dbReference>
<dbReference type="GO" id="GO:0032259">
    <property type="term" value="P:methylation"/>
    <property type="evidence" value="ECO:0007669"/>
    <property type="project" value="UniProtKB-KW"/>
</dbReference>
<keyword evidence="2" id="KW-0489">Methyltransferase</keyword>
<protein>
    <submittedName>
        <fullName evidence="2">Class I SAM-dependent methyltransferase</fullName>
        <ecNumber evidence="2">2.1.1.222</ecNumber>
        <ecNumber evidence="2">2.1.1.64</ecNumber>
    </submittedName>
</protein>
<dbReference type="InterPro" id="IPR029063">
    <property type="entry name" value="SAM-dependent_MTases_sf"/>
</dbReference>
<evidence type="ECO:0000313" key="3">
    <source>
        <dbReference type="Proteomes" id="UP001597295"/>
    </source>
</evidence>
<sequence>MPELTSNAGYANEADKLAIQYEKLRFEDTQADLIPFLPAPGLAIDIGAGTGRDVGWLAAHGWTCVAVEPTAELRAHAQRLHPDPAITWIDDGLPTLASLQPYAGQAQMVLMTAVWMHLTREERVAAMPRLAELLAPGGILAMTVRHGPVPEGRRMFEIADSEVLADAIGLGLTTVQHNDRRADTQARPGVFWSRFIFRR</sequence>
<reference evidence="3" key="1">
    <citation type="journal article" date="2019" name="Int. J. Syst. Evol. Microbiol.">
        <title>The Global Catalogue of Microorganisms (GCM) 10K type strain sequencing project: providing services to taxonomists for standard genome sequencing and annotation.</title>
        <authorList>
            <consortium name="The Broad Institute Genomics Platform"/>
            <consortium name="The Broad Institute Genome Sequencing Center for Infectious Disease"/>
            <person name="Wu L."/>
            <person name="Ma J."/>
        </authorList>
    </citation>
    <scope>NUCLEOTIDE SEQUENCE [LARGE SCALE GENOMIC DNA]</scope>
    <source>
        <strain evidence="3">CGMCC 1.19062</strain>
    </source>
</reference>
<dbReference type="GO" id="GO:0102208">
    <property type="term" value="F:2-polyprenyl-6-hydroxyphenol methylase activity"/>
    <property type="evidence" value="ECO:0007669"/>
    <property type="project" value="UniProtKB-EC"/>
</dbReference>
<dbReference type="InterPro" id="IPR041698">
    <property type="entry name" value="Methyltransf_25"/>
</dbReference>
<organism evidence="2 3">
    <name type="scientific">Lacibacterium aquatile</name>
    <dbReference type="NCBI Taxonomy" id="1168082"/>
    <lineage>
        <taxon>Bacteria</taxon>
        <taxon>Pseudomonadati</taxon>
        <taxon>Pseudomonadota</taxon>
        <taxon>Alphaproteobacteria</taxon>
        <taxon>Rhodospirillales</taxon>
        <taxon>Rhodospirillaceae</taxon>
    </lineage>
</organism>